<dbReference type="SMART" id="SM00388">
    <property type="entry name" value="HisKA"/>
    <property type="match status" value="1"/>
</dbReference>
<keyword evidence="4" id="KW-0902">Two-component regulatory system</keyword>
<dbReference type="AlphaFoldDB" id="A0A2L1GLF2"/>
<accession>A0A2L1GLF2</accession>
<dbReference type="CDD" id="cd00082">
    <property type="entry name" value="HisKA"/>
    <property type="match status" value="1"/>
</dbReference>
<keyword evidence="3 5" id="KW-0597">Phosphoprotein</keyword>
<evidence type="ECO:0000256" key="3">
    <source>
        <dbReference type="ARBA" id="ARBA00022553"/>
    </source>
</evidence>
<dbReference type="EC" id="2.7.13.3" evidence="2"/>
<evidence type="ECO:0000256" key="4">
    <source>
        <dbReference type="ARBA" id="ARBA00023012"/>
    </source>
</evidence>
<dbReference type="SMART" id="SM00448">
    <property type="entry name" value="REC"/>
    <property type="match status" value="1"/>
</dbReference>
<evidence type="ECO:0000256" key="5">
    <source>
        <dbReference type="PROSITE-ProRule" id="PRU00169"/>
    </source>
</evidence>
<proteinExistence type="predicted"/>
<dbReference type="InterPro" id="IPR003661">
    <property type="entry name" value="HisK_dim/P_dom"/>
</dbReference>
<dbReference type="Pfam" id="PF00072">
    <property type="entry name" value="Response_reg"/>
    <property type="match status" value="1"/>
</dbReference>
<dbReference type="PANTHER" id="PTHR45339:SF1">
    <property type="entry name" value="HYBRID SIGNAL TRANSDUCTION HISTIDINE KINASE J"/>
    <property type="match status" value="1"/>
</dbReference>
<dbReference type="PROSITE" id="PS50110">
    <property type="entry name" value="RESPONSE_REGULATORY"/>
    <property type="match status" value="1"/>
</dbReference>
<evidence type="ECO:0000313" key="9">
    <source>
        <dbReference type="Proteomes" id="UP000239867"/>
    </source>
</evidence>
<dbReference type="Proteomes" id="UP000239867">
    <property type="component" value="Chromosome"/>
</dbReference>
<dbReference type="CDD" id="cd00156">
    <property type="entry name" value="REC"/>
    <property type="match status" value="1"/>
</dbReference>
<dbReference type="SUPFAM" id="SSF52172">
    <property type="entry name" value="CheY-like"/>
    <property type="match status" value="1"/>
</dbReference>
<name>A0A2L1GLF2_9BACT</name>
<gene>
    <name evidence="8" type="ORF">CAY53_02600</name>
</gene>
<feature type="domain" description="Response regulatory" evidence="7">
    <location>
        <begin position="109"/>
        <end position="222"/>
    </location>
</feature>
<dbReference type="InterPro" id="IPR001789">
    <property type="entry name" value="Sig_transdc_resp-reg_receiver"/>
</dbReference>
<reference evidence="8 9" key="1">
    <citation type="journal article" date="2018" name="MBio">
        <title>Insights into the evolution of host association through the isolation and characterization of a novel human periodontal pathobiont, Desulfobulbus oralis.</title>
        <authorList>
            <person name="Cross K.L."/>
            <person name="Chirania P."/>
            <person name="Xiong W."/>
            <person name="Beall C.J."/>
            <person name="Elkins J.G."/>
            <person name="Giannone R.J."/>
            <person name="Griffen A.L."/>
            <person name="Guss A.M."/>
            <person name="Hettich R.L."/>
            <person name="Joshi S.S."/>
            <person name="Mokrzan E.M."/>
            <person name="Martin R.K."/>
            <person name="Zhulin I.B."/>
            <person name="Leys E.J."/>
            <person name="Podar M."/>
        </authorList>
    </citation>
    <scope>NUCLEOTIDE SEQUENCE [LARGE SCALE GENOMIC DNA]</scope>
    <source>
        <strain evidence="8 9">ORNL</strain>
    </source>
</reference>
<keyword evidence="9" id="KW-1185">Reference proteome</keyword>
<evidence type="ECO:0000259" key="7">
    <source>
        <dbReference type="PROSITE" id="PS50110"/>
    </source>
</evidence>
<feature type="region of interest" description="Disordered" evidence="6">
    <location>
        <begin position="1"/>
        <end position="23"/>
    </location>
</feature>
<dbReference type="OrthoDB" id="5409084at2"/>
<evidence type="ECO:0000256" key="2">
    <source>
        <dbReference type="ARBA" id="ARBA00012438"/>
    </source>
</evidence>
<dbReference type="Gene3D" id="1.10.287.130">
    <property type="match status" value="1"/>
</dbReference>
<protein>
    <recommendedName>
        <fullName evidence="2">histidine kinase</fullName>
        <ecNumber evidence="2">2.7.13.3</ecNumber>
    </recommendedName>
</protein>
<feature type="modified residue" description="4-aspartylphosphate" evidence="5">
    <location>
        <position position="158"/>
    </location>
</feature>
<organism evidence="8 9">
    <name type="scientific">Desulfobulbus oralis</name>
    <dbReference type="NCBI Taxonomy" id="1986146"/>
    <lineage>
        <taxon>Bacteria</taxon>
        <taxon>Pseudomonadati</taxon>
        <taxon>Thermodesulfobacteriota</taxon>
        <taxon>Desulfobulbia</taxon>
        <taxon>Desulfobulbales</taxon>
        <taxon>Desulfobulbaceae</taxon>
        <taxon>Desulfobulbus</taxon>
    </lineage>
</organism>
<dbReference type="SUPFAM" id="SSF47384">
    <property type="entry name" value="Homodimeric domain of signal transducing histidine kinase"/>
    <property type="match status" value="1"/>
</dbReference>
<dbReference type="InterPro" id="IPR011006">
    <property type="entry name" value="CheY-like_superfamily"/>
</dbReference>
<dbReference type="EMBL" id="CP021255">
    <property type="protein sequence ID" value="AVD70499.1"/>
    <property type="molecule type" value="Genomic_DNA"/>
</dbReference>
<sequence length="318" mass="34364">MTVPNRPETSPRTTELSAGQPAFPDQISHEIRTPLNAIIGYAEMLQKTALDDRQRHYADNIVKSGLALVDILDGWLVQARDKKGRGIKPAGAATGRAAAMSAPGTEPFRILVIEDSPLIRDLFTDIFSEGHYSVQTAADGASGLECAVTGQPDLIFLDLHLSDSDGWQIARNLRGNPASARIPLVLMTGQTLAPDSFRPLFDDLLQKPFQLAQLRATVATWQARLASGQGPAGPSLARTVRPFWEAEMGRLLTAIVYTGSLPLTIELGQLLETRGEERNCPPMRDAGRQLLHCATAPDIAGIDAIVSQLTPLLEGHKP</sequence>
<evidence type="ECO:0000256" key="6">
    <source>
        <dbReference type="SAM" id="MobiDB-lite"/>
    </source>
</evidence>
<comment type="catalytic activity">
    <reaction evidence="1">
        <text>ATP + protein L-histidine = ADP + protein N-phospho-L-histidine.</text>
        <dbReference type="EC" id="2.7.13.3"/>
    </reaction>
</comment>
<dbReference type="PANTHER" id="PTHR45339">
    <property type="entry name" value="HYBRID SIGNAL TRANSDUCTION HISTIDINE KINASE J"/>
    <property type="match status" value="1"/>
</dbReference>
<dbReference type="Pfam" id="PF00512">
    <property type="entry name" value="HisKA"/>
    <property type="match status" value="1"/>
</dbReference>
<dbReference type="GO" id="GO:0000155">
    <property type="term" value="F:phosphorelay sensor kinase activity"/>
    <property type="evidence" value="ECO:0007669"/>
    <property type="project" value="InterPro"/>
</dbReference>
<dbReference type="KEGG" id="deo:CAY53_02600"/>
<dbReference type="RefSeq" id="WP_104935802.1">
    <property type="nucleotide sequence ID" value="NZ_CP021255.1"/>
</dbReference>
<evidence type="ECO:0000256" key="1">
    <source>
        <dbReference type="ARBA" id="ARBA00000085"/>
    </source>
</evidence>
<feature type="compositionally biased region" description="Polar residues" evidence="6">
    <location>
        <begin position="7"/>
        <end position="17"/>
    </location>
</feature>
<evidence type="ECO:0000313" key="8">
    <source>
        <dbReference type="EMBL" id="AVD70499.1"/>
    </source>
</evidence>
<dbReference type="Gene3D" id="3.40.50.2300">
    <property type="match status" value="1"/>
</dbReference>
<dbReference type="InterPro" id="IPR036097">
    <property type="entry name" value="HisK_dim/P_sf"/>
</dbReference>